<keyword evidence="4" id="KW-1185">Reference proteome</keyword>
<dbReference type="PANTHER" id="PTHR43674">
    <property type="entry name" value="NITRILASE C965.09-RELATED"/>
    <property type="match status" value="1"/>
</dbReference>
<keyword evidence="1" id="KW-0378">Hydrolase</keyword>
<dbReference type="Gene3D" id="3.60.110.10">
    <property type="entry name" value="Carbon-nitrogen hydrolase"/>
    <property type="match status" value="2"/>
</dbReference>
<dbReference type="InterPro" id="IPR050345">
    <property type="entry name" value="Aliph_Amidase/BUP"/>
</dbReference>
<gene>
    <name evidence="3" type="ORF">Cfor_02092</name>
</gene>
<sequence length="339" mass="38613">MASAKAETESLEQLLEKNVKGEDLAEIKRILYGKVLPTLNIPEEAQKLAEKHDFEIQAYKIGTIFNEQLRTPRIVRVGLIQTHIVRSTSDPLKEQREAIFDRVAKLVEAAAYCGVNIVCFQELWPYPFAFCTREKQPWCEFAETAEDGPTTQFVQKLSRQYNMVILSSILERDENLEDVLWNTTVIVSNSGRVLGKHRKNHIPRIGDFNESHYYMEGDTGHPVFQARNAAIANGYFTAAINRVGIETFPNEFSTGDGLPPHRDLKYFYGSSYIAAPDGSRTPGLSRVRDGLLVAELDLNLNRQVRDYTCFQMTQRFDLYAESLAKVAKPNYKPQIIRDN</sequence>
<dbReference type="FunCoup" id="A0A6L2PCW1">
    <property type="interactions" value="159"/>
</dbReference>
<name>A0A6L2PCW1_COPFO</name>
<dbReference type="InParanoid" id="A0A6L2PCW1"/>
<evidence type="ECO:0000313" key="4">
    <source>
        <dbReference type="Proteomes" id="UP000502823"/>
    </source>
</evidence>
<comment type="caution">
    <text evidence="3">The sequence shown here is derived from an EMBL/GenBank/DDBJ whole genome shotgun (WGS) entry which is preliminary data.</text>
</comment>
<evidence type="ECO:0000313" key="3">
    <source>
        <dbReference type="EMBL" id="GFG29062.1"/>
    </source>
</evidence>
<dbReference type="InterPro" id="IPR036526">
    <property type="entry name" value="C-N_Hydrolase_sf"/>
</dbReference>
<feature type="domain" description="CN hydrolase" evidence="2">
    <location>
        <begin position="75"/>
        <end position="298"/>
    </location>
</feature>
<proteinExistence type="predicted"/>
<protein>
    <recommendedName>
        <fullName evidence="2">CN hydrolase domain-containing protein</fullName>
    </recommendedName>
</protein>
<dbReference type="PANTHER" id="PTHR43674:SF2">
    <property type="entry name" value="BETA-UREIDOPROPIONASE"/>
    <property type="match status" value="1"/>
</dbReference>
<dbReference type="Pfam" id="PF00795">
    <property type="entry name" value="CN_hydrolase"/>
    <property type="match status" value="2"/>
</dbReference>
<dbReference type="GO" id="GO:0003837">
    <property type="term" value="F:beta-ureidopropionase activity"/>
    <property type="evidence" value="ECO:0007669"/>
    <property type="project" value="TreeGrafter"/>
</dbReference>
<evidence type="ECO:0000256" key="1">
    <source>
        <dbReference type="ARBA" id="ARBA00022801"/>
    </source>
</evidence>
<dbReference type="AlphaFoldDB" id="A0A6L2PCW1"/>
<dbReference type="PROSITE" id="PS50263">
    <property type="entry name" value="CN_HYDROLASE"/>
    <property type="match status" value="1"/>
</dbReference>
<dbReference type="InterPro" id="IPR003010">
    <property type="entry name" value="C-N_Hydrolase"/>
</dbReference>
<evidence type="ECO:0000259" key="2">
    <source>
        <dbReference type="PROSITE" id="PS50263"/>
    </source>
</evidence>
<dbReference type="GO" id="GO:0033396">
    <property type="term" value="P:beta-alanine biosynthetic process via 3-ureidopropionate"/>
    <property type="evidence" value="ECO:0007669"/>
    <property type="project" value="TreeGrafter"/>
</dbReference>
<reference evidence="4" key="1">
    <citation type="submission" date="2020-01" db="EMBL/GenBank/DDBJ databases">
        <title>Draft genome sequence of the Termite Coptotermes fromosanus.</title>
        <authorList>
            <person name="Itakura S."/>
            <person name="Yosikawa Y."/>
            <person name="Umezawa K."/>
        </authorList>
    </citation>
    <scope>NUCLEOTIDE SEQUENCE [LARGE SCALE GENOMIC DNA]</scope>
</reference>
<accession>A0A6L2PCW1</accession>
<dbReference type="Proteomes" id="UP000502823">
    <property type="component" value="Unassembled WGS sequence"/>
</dbReference>
<organism evidence="3 4">
    <name type="scientific">Coptotermes formosanus</name>
    <name type="common">Formosan subterranean termite</name>
    <dbReference type="NCBI Taxonomy" id="36987"/>
    <lineage>
        <taxon>Eukaryota</taxon>
        <taxon>Metazoa</taxon>
        <taxon>Ecdysozoa</taxon>
        <taxon>Arthropoda</taxon>
        <taxon>Hexapoda</taxon>
        <taxon>Insecta</taxon>
        <taxon>Pterygota</taxon>
        <taxon>Neoptera</taxon>
        <taxon>Polyneoptera</taxon>
        <taxon>Dictyoptera</taxon>
        <taxon>Blattodea</taxon>
        <taxon>Blattoidea</taxon>
        <taxon>Termitoidae</taxon>
        <taxon>Rhinotermitidae</taxon>
        <taxon>Coptotermes</taxon>
    </lineage>
</organism>
<dbReference type="EMBL" id="BLKM01000110">
    <property type="protein sequence ID" value="GFG29062.1"/>
    <property type="molecule type" value="Genomic_DNA"/>
</dbReference>
<dbReference type="SUPFAM" id="SSF56317">
    <property type="entry name" value="Carbon-nitrogen hydrolase"/>
    <property type="match status" value="1"/>
</dbReference>
<dbReference type="OrthoDB" id="412018at2759"/>